<dbReference type="InterPro" id="IPR036928">
    <property type="entry name" value="AS_sf"/>
</dbReference>
<keyword evidence="5" id="KW-1185">Reference proteome</keyword>
<name>A0A4R7BTM5_9HYPH</name>
<organism evidence="4 5">
    <name type="scientific">Enterovirga rhinocerotis</name>
    <dbReference type="NCBI Taxonomy" id="1339210"/>
    <lineage>
        <taxon>Bacteria</taxon>
        <taxon>Pseudomonadati</taxon>
        <taxon>Pseudomonadota</taxon>
        <taxon>Alphaproteobacteria</taxon>
        <taxon>Hyphomicrobiales</taxon>
        <taxon>Methylobacteriaceae</taxon>
        <taxon>Enterovirga</taxon>
    </lineage>
</organism>
<evidence type="ECO:0000259" key="3">
    <source>
        <dbReference type="Pfam" id="PF01425"/>
    </source>
</evidence>
<accession>A0A4R7BTM5</accession>
<dbReference type="GO" id="GO:0003824">
    <property type="term" value="F:catalytic activity"/>
    <property type="evidence" value="ECO:0007669"/>
    <property type="project" value="InterPro"/>
</dbReference>
<dbReference type="PANTHER" id="PTHR11895:SF76">
    <property type="entry name" value="INDOLEACETAMIDE HYDROLASE"/>
    <property type="match status" value="1"/>
</dbReference>
<dbReference type="Pfam" id="PF01425">
    <property type="entry name" value="Amidase"/>
    <property type="match status" value="1"/>
</dbReference>
<protein>
    <recommendedName>
        <fullName evidence="2">Indoleacetamide hydrolase</fullName>
    </recommendedName>
</protein>
<dbReference type="SUPFAM" id="SSF75304">
    <property type="entry name" value="Amidase signature (AS) enzymes"/>
    <property type="match status" value="1"/>
</dbReference>
<dbReference type="PANTHER" id="PTHR11895">
    <property type="entry name" value="TRANSAMIDASE"/>
    <property type="match status" value="1"/>
</dbReference>
<evidence type="ECO:0000256" key="1">
    <source>
        <dbReference type="ARBA" id="ARBA00003871"/>
    </source>
</evidence>
<evidence type="ECO:0000256" key="2">
    <source>
        <dbReference type="ARBA" id="ARBA00021874"/>
    </source>
</evidence>
<feature type="domain" description="Amidase" evidence="3">
    <location>
        <begin position="32"/>
        <end position="463"/>
    </location>
</feature>
<comment type="function">
    <text evidence="1">Hydrolyzes indole-3-acetamide (IAM) into indole-3-acetic acid (IAA).</text>
</comment>
<dbReference type="InterPro" id="IPR020556">
    <property type="entry name" value="Amidase_CS"/>
</dbReference>
<sequence length="487" mass="52478">MAGRSVAGTDIADWDAIDVTKAIADKTVSCAEVMTAYLDRIERLNPVVNAIVSLRDREAIMADARRADEEIAAGRRRGPLHGLPQAIKDLAPCKGFPNTLGSPIHANTMAETDGIMVERMRAAGAIFIGKTNVPEFGLGSNTYNPVFGPTLNAYDQSRTAGGSSGGAAVALALGMLPVADGSDHGGSLRNPAAYNNVFGLRPSYGRVPGGTDEIFSTALGVSGPMARTVPDLALLLSVQAGYDPRIPTTIREDGSAFAKALDTDVSGWRVGWLGDLGGQIALEPGIRELCEAGLKALEGIGVKVEHAPLPDFPLEEMFQNWIRLRSAGFAAARRADYADPAKRALLKPEAQWEAEQGATVSALDFEASLRVRTAWYEAVRRLFDRYDILVLPTAQVFPFPKDVTWPRRIGEREMDTYHRWMQVVIPFTMANLPAISVPVGFNEAGLPMGMQLAGRSGDELSVLRIAHAYDQATQWVKRRRPGLLSGA</sequence>
<dbReference type="AlphaFoldDB" id="A0A4R7BTM5"/>
<comment type="caution">
    <text evidence="4">The sequence shown here is derived from an EMBL/GenBank/DDBJ whole genome shotgun (WGS) entry which is preliminary data.</text>
</comment>
<proteinExistence type="predicted"/>
<dbReference type="InterPro" id="IPR000120">
    <property type="entry name" value="Amidase"/>
</dbReference>
<evidence type="ECO:0000313" key="4">
    <source>
        <dbReference type="EMBL" id="TDR89094.1"/>
    </source>
</evidence>
<dbReference type="PROSITE" id="PS00571">
    <property type="entry name" value="AMIDASES"/>
    <property type="match status" value="1"/>
</dbReference>
<dbReference type="RefSeq" id="WP_133772541.1">
    <property type="nucleotide sequence ID" value="NZ_SNZR01000014.1"/>
</dbReference>
<dbReference type="OrthoDB" id="9814821at2"/>
<dbReference type="EMBL" id="SNZR01000014">
    <property type="protein sequence ID" value="TDR89094.1"/>
    <property type="molecule type" value="Genomic_DNA"/>
</dbReference>
<gene>
    <name evidence="4" type="ORF">EV668_3579</name>
</gene>
<dbReference type="InterPro" id="IPR023631">
    <property type="entry name" value="Amidase_dom"/>
</dbReference>
<reference evidence="4 5" key="1">
    <citation type="submission" date="2019-03" db="EMBL/GenBank/DDBJ databases">
        <title>Genomic Encyclopedia of Type Strains, Phase IV (KMG-IV): sequencing the most valuable type-strain genomes for metagenomic binning, comparative biology and taxonomic classification.</title>
        <authorList>
            <person name="Goeker M."/>
        </authorList>
    </citation>
    <scope>NUCLEOTIDE SEQUENCE [LARGE SCALE GENOMIC DNA]</scope>
    <source>
        <strain evidence="4 5">DSM 25903</strain>
    </source>
</reference>
<dbReference type="Gene3D" id="3.90.1300.10">
    <property type="entry name" value="Amidase signature (AS) domain"/>
    <property type="match status" value="1"/>
</dbReference>
<evidence type="ECO:0000313" key="5">
    <source>
        <dbReference type="Proteomes" id="UP000295122"/>
    </source>
</evidence>
<dbReference type="NCBIfam" id="NF005686">
    <property type="entry name" value="PRK07486.1"/>
    <property type="match status" value="1"/>
</dbReference>
<dbReference type="Proteomes" id="UP000295122">
    <property type="component" value="Unassembled WGS sequence"/>
</dbReference>